<evidence type="ECO:0000313" key="3">
    <source>
        <dbReference type="Proteomes" id="UP000027222"/>
    </source>
</evidence>
<proteinExistence type="predicted"/>
<gene>
    <name evidence="2" type="ORF">GALMADRAFT_1234858</name>
</gene>
<feature type="region of interest" description="Disordered" evidence="1">
    <location>
        <begin position="1"/>
        <end position="27"/>
    </location>
</feature>
<dbReference type="Proteomes" id="UP000027222">
    <property type="component" value="Unassembled WGS sequence"/>
</dbReference>
<accession>A0A067THF5</accession>
<reference evidence="3" key="1">
    <citation type="journal article" date="2014" name="Proc. Natl. Acad. Sci. U.S.A.">
        <title>Extensive sampling of basidiomycete genomes demonstrates inadequacy of the white-rot/brown-rot paradigm for wood decay fungi.</title>
        <authorList>
            <person name="Riley R."/>
            <person name="Salamov A.A."/>
            <person name="Brown D.W."/>
            <person name="Nagy L.G."/>
            <person name="Floudas D."/>
            <person name="Held B.W."/>
            <person name="Levasseur A."/>
            <person name="Lombard V."/>
            <person name="Morin E."/>
            <person name="Otillar R."/>
            <person name="Lindquist E.A."/>
            <person name="Sun H."/>
            <person name="LaButti K.M."/>
            <person name="Schmutz J."/>
            <person name="Jabbour D."/>
            <person name="Luo H."/>
            <person name="Baker S.E."/>
            <person name="Pisabarro A.G."/>
            <person name="Walton J.D."/>
            <person name="Blanchette R.A."/>
            <person name="Henrissat B."/>
            <person name="Martin F."/>
            <person name="Cullen D."/>
            <person name="Hibbett D.S."/>
            <person name="Grigoriev I.V."/>
        </authorList>
    </citation>
    <scope>NUCLEOTIDE SEQUENCE [LARGE SCALE GENOMIC DNA]</scope>
    <source>
        <strain evidence="3">CBS 339.88</strain>
    </source>
</reference>
<dbReference type="AlphaFoldDB" id="A0A067THF5"/>
<evidence type="ECO:0000256" key="1">
    <source>
        <dbReference type="SAM" id="MobiDB-lite"/>
    </source>
</evidence>
<organism evidence="2 3">
    <name type="scientific">Galerina marginata (strain CBS 339.88)</name>
    <dbReference type="NCBI Taxonomy" id="685588"/>
    <lineage>
        <taxon>Eukaryota</taxon>
        <taxon>Fungi</taxon>
        <taxon>Dikarya</taxon>
        <taxon>Basidiomycota</taxon>
        <taxon>Agaricomycotina</taxon>
        <taxon>Agaricomycetes</taxon>
        <taxon>Agaricomycetidae</taxon>
        <taxon>Agaricales</taxon>
        <taxon>Agaricineae</taxon>
        <taxon>Strophariaceae</taxon>
        <taxon>Galerina</taxon>
    </lineage>
</organism>
<name>A0A067THF5_GALM3</name>
<keyword evidence="3" id="KW-1185">Reference proteome</keyword>
<evidence type="ECO:0000313" key="2">
    <source>
        <dbReference type="EMBL" id="KDR79339.1"/>
    </source>
</evidence>
<dbReference type="EMBL" id="KL142373">
    <property type="protein sequence ID" value="KDR79339.1"/>
    <property type="molecule type" value="Genomic_DNA"/>
</dbReference>
<sequence length="106" mass="11670">MNCSTSGVNAGSGQISEGTQAPSSGNAIYNTSNCNRMKLEHFPSNIALFHPLDEINRVLLEEIPEAEIAIAHDDECFCDQNMVQAIMKELQFFPRPKTPCQLAKNS</sequence>
<dbReference type="HOGENOM" id="CLU_2223492_0_0_1"/>
<protein>
    <submittedName>
        <fullName evidence="2">Uncharacterized protein</fullName>
    </submittedName>
</protein>